<evidence type="ECO:0000313" key="2">
    <source>
        <dbReference type="EMBL" id="MDT0331028.1"/>
    </source>
</evidence>
<reference evidence="3" key="1">
    <citation type="submission" date="2023-07" db="EMBL/GenBank/DDBJ databases">
        <title>30 novel species of actinomycetes from the DSMZ collection.</title>
        <authorList>
            <person name="Nouioui I."/>
        </authorList>
    </citation>
    <scope>NUCLEOTIDE SEQUENCE [LARGE SCALE GENOMIC DNA]</scope>
    <source>
        <strain evidence="3">DSM 44743</strain>
    </source>
</reference>
<gene>
    <name evidence="2" type="ORF">RM479_21635</name>
</gene>
<keyword evidence="1" id="KW-0472">Membrane</keyword>
<comment type="caution">
    <text evidence="2">The sequence shown here is derived from an EMBL/GenBank/DDBJ whole genome shotgun (WGS) entry which is preliminary data.</text>
</comment>
<keyword evidence="3" id="KW-1185">Reference proteome</keyword>
<keyword evidence="1" id="KW-1133">Transmembrane helix</keyword>
<evidence type="ECO:0008006" key="4">
    <source>
        <dbReference type="Google" id="ProtNLM"/>
    </source>
</evidence>
<evidence type="ECO:0000256" key="1">
    <source>
        <dbReference type="SAM" id="Phobius"/>
    </source>
</evidence>
<organism evidence="2 3">
    <name type="scientific">Nocardiopsis lambiniae</name>
    <dbReference type="NCBI Taxonomy" id="3075539"/>
    <lineage>
        <taxon>Bacteria</taxon>
        <taxon>Bacillati</taxon>
        <taxon>Actinomycetota</taxon>
        <taxon>Actinomycetes</taxon>
        <taxon>Streptosporangiales</taxon>
        <taxon>Nocardiopsidaceae</taxon>
        <taxon>Nocardiopsis</taxon>
    </lineage>
</organism>
<accession>A0ABU2MEB1</accession>
<proteinExistence type="predicted"/>
<dbReference type="Proteomes" id="UP001183390">
    <property type="component" value="Unassembled WGS sequence"/>
</dbReference>
<keyword evidence="1" id="KW-0812">Transmembrane</keyword>
<evidence type="ECO:0000313" key="3">
    <source>
        <dbReference type="Proteomes" id="UP001183390"/>
    </source>
</evidence>
<name>A0ABU2MEB1_9ACTN</name>
<feature type="transmembrane region" description="Helical" evidence="1">
    <location>
        <begin position="7"/>
        <end position="24"/>
    </location>
</feature>
<feature type="transmembrane region" description="Helical" evidence="1">
    <location>
        <begin position="30"/>
        <end position="47"/>
    </location>
</feature>
<sequence>MDERRRFWLGALFFLPPFLLMQFVDFPIHVFGAVLWWALLLAWSEWYRRRKARANTHQATSESEDESAP</sequence>
<protein>
    <recommendedName>
        <fullName evidence="4">DUF3311 domain-containing protein</fullName>
    </recommendedName>
</protein>
<dbReference type="RefSeq" id="WP_311513588.1">
    <property type="nucleotide sequence ID" value="NZ_JAVREP010000017.1"/>
</dbReference>
<dbReference type="EMBL" id="JAVREP010000017">
    <property type="protein sequence ID" value="MDT0331028.1"/>
    <property type="molecule type" value="Genomic_DNA"/>
</dbReference>